<keyword evidence="3" id="KW-1185">Reference proteome</keyword>
<dbReference type="EMBL" id="BAABAH010000002">
    <property type="protein sequence ID" value="GAA3809228.1"/>
    <property type="molecule type" value="Genomic_DNA"/>
</dbReference>
<accession>A0ABP7I6K6</accession>
<gene>
    <name evidence="2" type="ORF">GCM10022242_10030</name>
</gene>
<dbReference type="Proteomes" id="UP001501821">
    <property type="component" value="Unassembled WGS sequence"/>
</dbReference>
<dbReference type="CDD" id="cd00090">
    <property type="entry name" value="HTH_ARSR"/>
    <property type="match status" value="1"/>
</dbReference>
<reference evidence="3" key="1">
    <citation type="journal article" date="2019" name="Int. J. Syst. Evol. Microbiol.">
        <title>The Global Catalogue of Microorganisms (GCM) 10K type strain sequencing project: providing services to taxonomists for standard genome sequencing and annotation.</title>
        <authorList>
            <consortium name="The Broad Institute Genomics Platform"/>
            <consortium name="The Broad Institute Genome Sequencing Center for Infectious Disease"/>
            <person name="Wu L."/>
            <person name="Ma J."/>
        </authorList>
    </citation>
    <scope>NUCLEOTIDE SEQUENCE [LARGE SCALE GENOMIC DNA]</scope>
    <source>
        <strain evidence="3">JCM 16953</strain>
    </source>
</reference>
<feature type="domain" description="HTH arsR-type" evidence="1">
    <location>
        <begin position="1"/>
        <end position="84"/>
    </location>
</feature>
<proteinExistence type="predicted"/>
<dbReference type="InterPro" id="IPR036388">
    <property type="entry name" value="WH-like_DNA-bd_sf"/>
</dbReference>
<dbReference type="PANTHER" id="PTHR38600:SF2">
    <property type="entry name" value="SLL0088 PROTEIN"/>
    <property type="match status" value="1"/>
</dbReference>
<protein>
    <submittedName>
        <fullName evidence="2">Metalloregulator ArsR/SmtB family transcription factor</fullName>
    </submittedName>
</protein>
<sequence length="100" mass="11188">MCAALADETRWRILELLGEADRSASDLAELLPVSRQAITKHLQQLEAVGLVEHERVGRAVRYRALGAPLSQLAGRLDTIARGWERRLTRLKDLAESLTDE</sequence>
<dbReference type="Pfam" id="PF12840">
    <property type="entry name" value="HTH_20"/>
    <property type="match status" value="1"/>
</dbReference>
<evidence type="ECO:0000259" key="1">
    <source>
        <dbReference type="PROSITE" id="PS50987"/>
    </source>
</evidence>
<name>A0ABP7I6K6_9ACTN</name>
<dbReference type="PROSITE" id="PS50987">
    <property type="entry name" value="HTH_ARSR_2"/>
    <property type="match status" value="1"/>
</dbReference>
<dbReference type="Gene3D" id="1.10.10.10">
    <property type="entry name" value="Winged helix-like DNA-binding domain superfamily/Winged helix DNA-binding domain"/>
    <property type="match status" value="1"/>
</dbReference>
<evidence type="ECO:0000313" key="2">
    <source>
        <dbReference type="EMBL" id="GAA3809228.1"/>
    </source>
</evidence>
<dbReference type="NCBIfam" id="NF033788">
    <property type="entry name" value="HTH_metalloreg"/>
    <property type="match status" value="1"/>
</dbReference>
<evidence type="ECO:0000313" key="3">
    <source>
        <dbReference type="Proteomes" id="UP001501821"/>
    </source>
</evidence>
<dbReference type="SMART" id="SM00418">
    <property type="entry name" value="HTH_ARSR"/>
    <property type="match status" value="1"/>
</dbReference>
<dbReference type="PANTHER" id="PTHR38600">
    <property type="entry name" value="TRANSCRIPTIONAL REGULATORY PROTEIN"/>
    <property type="match status" value="1"/>
</dbReference>
<comment type="caution">
    <text evidence="2">The sequence shown here is derived from an EMBL/GenBank/DDBJ whole genome shotgun (WGS) entry which is preliminary data.</text>
</comment>
<dbReference type="SUPFAM" id="SSF46785">
    <property type="entry name" value="Winged helix' DNA-binding domain"/>
    <property type="match status" value="1"/>
</dbReference>
<dbReference type="InterPro" id="IPR001845">
    <property type="entry name" value="HTH_ArsR_DNA-bd_dom"/>
</dbReference>
<dbReference type="InterPro" id="IPR011991">
    <property type="entry name" value="ArsR-like_HTH"/>
</dbReference>
<dbReference type="InterPro" id="IPR036390">
    <property type="entry name" value="WH_DNA-bd_sf"/>
</dbReference>
<dbReference type="PRINTS" id="PR00778">
    <property type="entry name" value="HTHARSR"/>
</dbReference>
<organism evidence="2 3">
    <name type="scientific">Nocardioides panacisoli</name>
    <dbReference type="NCBI Taxonomy" id="627624"/>
    <lineage>
        <taxon>Bacteria</taxon>
        <taxon>Bacillati</taxon>
        <taxon>Actinomycetota</taxon>
        <taxon>Actinomycetes</taxon>
        <taxon>Propionibacteriales</taxon>
        <taxon>Nocardioidaceae</taxon>
        <taxon>Nocardioides</taxon>
    </lineage>
</organism>